<dbReference type="FunFam" id="3.30.559.10:FF:000012">
    <property type="entry name" value="Non-ribosomal peptide synthetase"/>
    <property type="match status" value="1"/>
</dbReference>
<dbReference type="Gene3D" id="3.30.559.30">
    <property type="entry name" value="Nonribosomal peptide synthetase, condensation domain"/>
    <property type="match status" value="3"/>
</dbReference>
<dbReference type="PANTHER" id="PTHR45527">
    <property type="entry name" value="NONRIBOSOMAL PEPTIDE SYNTHETASE"/>
    <property type="match status" value="1"/>
</dbReference>
<dbReference type="InterPro" id="IPR045851">
    <property type="entry name" value="AMP-bd_C_sf"/>
</dbReference>
<dbReference type="Gene3D" id="3.30.559.10">
    <property type="entry name" value="Chloramphenicol acetyltransferase-like domain"/>
    <property type="match status" value="3"/>
</dbReference>
<evidence type="ECO:0000256" key="2">
    <source>
        <dbReference type="ARBA" id="ARBA00006432"/>
    </source>
</evidence>
<dbReference type="PROSITE" id="PS00012">
    <property type="entry name" value="PHOSPHOPANTETHEINE"/>
    <property type="match status" value="3"/>
</dbReference>
<dbReference type="FunFam" id="3.40.50.12780:FF:000012">
    <property type="entry name" value="Non-ribosomal peptide synthetase"/>
    <property type="match status" value="3"/>
</dbReference>
<evidence type="ECO:0000256" key="3">
    <source>
        <dbReference type="ARBA" id="ARBA00022450"/>
    </source>
</evidence>
<dbReference type="FunFam" id="3.40.50.980:FF:000002">
    <property type="entry name" value="Enterobactin synthetase component F"/>
    <property type="match status" value="1"/>
</dbReference>
<dbReference type="InterPro" id="IPR020806">
    <property type="entry name" value="PKS_PP-bd"/>
</dbReference>
<keyword evidence="4" id="KW-0597">Phosphoprotein</keyword>
<dbReference type="SUPFAM" id="SSF56801">
    <property type="entry name" value="Acetyl-CoA synthetase-like"/>
    <property type="match status" value="3"/>
</dbReference>
<dbReference type="Pfam" id="PF00550">
    <property type="entry name" value="PP-binding"/>
    <property type="match status" value="3"/>
</dbReference>
<dbReference type="Pfam" id="PF00668">
    <property type="entry name" value="Condensation"/>
    <property type="match status" value="3"/>
</dbReference>
<dbReference type="InterPro" id="IPR001242">
    <property type="entry name" value="Condensation_dom"/>
</dbReference>
<dbReference type="GO" id="GO:0005737">
    <property type="term" value="C:cytoplasm"/>
    <property type="evidence" value="ECO:0007669"/>
    <property type="project" value="TreeGrafter"/>
</dbReference>
<dbReference type="InterPro" id="IPR009081">
    <property type="entry name" value="PP-bd_ACP"/>
</dbReference>
<dbReference type="InterPro" id="IPR010071">
    <property type="entry name" value="AA_adenyl_dom"/>
</dbReference>
<gene>
    <name evidence="6" type="ORF">ALQ04_100782</name>
</gene>
<dbReference type="OrthoDB" id="9757559at2"/>
<dbReference type="FunFam" id="3.30.300.30:FF:000010">
    <property type="entry name" value="Enterobactin synthetase component F"/>
    <property type="match status" value="3"/>
</dbReference>
<dbReference type="Gene3D" id="3.40.50.980">
    <property type="match status" value="6"/>
</dbReference>
<protein>
    <recommendedName>
        <fullName evidence="5">Carrier domain-containing protein</fullName>
    </recommendedName>
</protein>
<evidence type="ECO:0000259" key="5">
    <source>
        <dbReference type="PROSITE" id="PS50075"/>
    </source>
</evidence>
<evidence type="ECO:0000313" key="6">
    <source>
        <dbReference type="EMBL" id="RMQ43011.1"/>
    </source>
</evidence>
<comment type="caution">
    <text evidence="6">The sequence shown here is derived from an EMBL/GenBank/DDBJ whole genome shotgun (WGS) entry which is preliminary data.</text>
</comment>
<evidence type="ECO:0000256" key="4">
    <source>
        <dbReference type="ARBA" id="ARBA00022553"/>
    </source>
</evidence>
<reference evidence="6 7" key="1">
    <citation type="submission" date="2018-08" db="EMBL/GenBank/DDBJ databases">
        <title>Recombination of ecologically and evolutionarily significant loci maintains genetic cohesion in the Pseudomonas syringae species complex.</title>
        <authorList>
            <person name="Dillon M."/>
            <person name="Thakur S."/>
            <person name="Almeida R.N.D."/>
            <person name="Weir B.S."/>
            <person name="Guttman D.S."/>
        </authorList>
    </citation>
    <scope>NUCLEOTIDE SEQUENCE [LARGE SCALE GENOMIC DNA]</scope>
    <source>
        <strain evidence="6 7">ICMP 3353</strain>
    </source>
</reference>
<feature type="non-terminal residue" evidence="6">
    <location>
        <position position="1"/>
    </location>
</feature>
<dbReference type="GO" id="GO:0003824">
    <property type="term" value="F:catalytic activity"/>
    <property type="evidence" value="ECO:0007669"/>
    <property type="project" value="InterPro"/>
</dbReference>
<feature type="domain" description="Carrier" evidence="5">
    <location>
        <begin position="1017"/>
        <end position="1091"/>
    </location>
</feature>
<evidence type="ECO:0000256" key="1">
    <source>
        <dbReference type="ARBA" id="ARBA00001957"/>
    </source>
</evidence>
<dbReference type="InterPro" id="IPR023213">
    <property type="entry name" value="CAT-like_dom_sf"/>
</dbReference>
<dbReference type="InterPro" id="IPR020845">
    <property type="entry name" value="AMP-binding_CS"/>
</dbReference>
<dbReference type="Gene3D" id="3.30.300.30">
    <property type="match status" value="3"/>
</dbReference>
<dbReference type="Pfam" id="PF13193">
    <property type="entry name" value="AMP-binding_C"/>
    <property type="match status" value="3"/>
</dbReference>
<dbReference type="FunFam" id="2.30.38.10:FF:000001">
    <property type="entry name" value="Non-ribosomal peptide synthetase PvdI"/>
    <property type="match status" value="3"/>
</dbReference>
<dbReference type="SUPFAM" id="SSF47336">
    <property type="entry name" value="ACP-like"/>
    <property type="match status" value="3"/>
</dbReference>
<accession>A0A3M4LPR9</accession>
<dbReference type="SUPFAM" id="SSF52777">
    <property type="entry name" value="CoA-dependent acyltransferases"/>
    <property type="match status" value="6"/>
</dbReference>
<dbReference type="GO" id="GO:0043041">
    <property type="term" value="P:amino acid activation for nonribosomal peptide biosynthetic process"/>
    <property type="evidence" value="ECO:0007669"/>
    <property type="project" value="TreeGrafter"/>
</dbReference>
<comment type="similarity">
    <text evidence="2">Belongs to the ATP-dependent AMP-binding enzyme family.</text>
</comment>
<dbReference type="CDD" id="cd12117">
    <property type="entry name" value="A_NRPS_Srf_like"/>
    <property type="match status" value="1"/>
</dbReference>
<comment type="cofactor">
    <cofactor evidence="1">
        <name>pantetheine 4'-phosphate</name>
        <dbReference type="ChEBI" id="CHEBI:47942"/>
    </cofactor>
</comment>
<dbReference type="FunFam" id="1.10.1200.10:FF:000005">
    <property type="entry name" value="Nonribosomal peptide synthetase 1"/>
    <property type="match status" value="3"/>
</dbReference>
<organism evidence="6 7">
    <name type="scientific">Pseudomonas cichorii</name>
    <dbReference type="NCBI Taxonomy" id="36746"/>
    <lineage>
        <taxon>Bacteria</taxon>
        <taxon>Pseudomonadati</taxon>
        <taxon>Pseudomonadota</taxon>
        <taxon>Gammaproteobacteria</taxon>
        <taxon>Pseudomonadales</taxon>
        <taxon>Pseudomonadaceae</taxon>
        <taxon>Pseudomonas</taxon>
    </lineage>
</organism>
<dbReference type="CDD" id="cd19531">
    <property type="entry name" value="LCL_NRPS-like"/>
    <property type="match status" value="1"/>
</dbReference>
<dbReference type="NCBIfam" id="TIGR01733">
    <property type="entry name" value="AA-adenyl-dom"/>
    <property type="match status" value="3"/>
</dbReference>
<dbReference type="PROSITE" id="PS00455">
    <property type="entry name" value="AMP_BINDING"/>
    <property type="match status" value="3"/>
</dbReference>
<dbReference type="NCBIfam" id="NF003417">
    <property type="entry name" value="PRK04813.1"/>
    <property type="match status" value="3"/>
</dbReference>
<evidence type="ECO:0000313" key="7">
    <source>
        <dbReference type="Proteomes" id="UP000277236"/>
    </source>
</evidence>
<dbReference type="InterPro" id="IPR036736">
    <property type="entry name" value="ACP-like_sf"/>
</dbReference>
<dbReference type="PROSITE" id="PS50075">
    <property type="entry name" value="CARRIER"/>
    <property type="match status" value="3"/>
</dbReference>
<dbReference type="InterPro" id="IPR006162">
    <property type="entry name" value="Ppantetheine_attach_site"/>
</dbReference>
<dbReference type="Proteomes" id="UP000277236">
    <property type="component" value="Unassembled WGS sequence"/>
</dbReference>
<dbReference type="RefSeq" id="WP_147466612.1">
    <property type="nucleotide sequence ID" value="NZ_RBRE01000072.1"/>
</dbReference>
<dbReference type="InterPro" id="IPR000873">
    <property type="entry name" value="AMP-dep_synth/lig_dom"/>
</dbReference>
<feature type="domain" description="Carrier" evidence="5">
    <location>
        <begin position="2098"/>
        <end position="2173"/>
    </location>
</feature>
<dbReference type="PANTHER" id="PTHR45527:SF1">
    <property type="entry name" value="FATTY ACID SYNTHASE"/>
    <property type="match status" value="1"/>
</dbReference>
<dbReference type="GO" id="GO:0044550">
    <property type="term" value="P:secondary metabolite biosynthetic process"/>
    <property type="evidence" value="ECO:0007669"/>
    <property type="project" value="UniProtKB-ARBA"/>
</dbReference>
<feature type="domain" description="Carrier" evidence="5">
    <location>
        <begin position="3145"/>
        <end position="3219"/>
    </location>
</feature>
<dbReference type="EMBL" id="RBRE01000072">
    <property type="protein sequence ID" value="RMQ43011.1"/>
    <property type="molecule type" value="Genomic_DNA"/>
</dbReference>
<dbReference type="Gene3D" id="2.30.38.10">
    <property type="entry name" value="Luciferase, Domain 3"/>
    <property type="match status" value="3"/>
</dbReference>
<dbReference type="Gene3D" id="1.10.1200.10">
    <property type="entry name" value="ACP-like"/>
    <property type="match status" value="3"/>
</dbReference>
<dbReference type="CDD" id="cd19544">
    <property type="entry name" value="E-C_NRPS"/>
    <property type="match status" value="2"/>
</dbReference>
<dbReference type="InterPro" id="IPR025110">
    <property type="entry name" value="AMP-bd_C"/>
</dbReference>
<sequence length="3237" mass="353543">QPTLMALAAAVGSGTEIRVPANLIEPGCTQITPEMLPLVELDQTTLDLVLATVPGGAANVQDIYPLAPLQQGILYHHISAERGDPYVLQASFSVSNRARLDAFADALRHVIQRHDILRTAVLWQGLSEPLQVVWRQAELSVEILEPDPRNGPIAAQLSERFANTDYRLDLAQAPLIRLACAREGEGWVMLLIFHHLALDHTAMDVVREEMQAFMLGEADSLPVAVPYRNYVAQARLGLGQQEHEAFFRDMLGDVEEPTLAYAQASIRSDGSGIEEAHQQLDIALCQKLRVQARQLGVSAASLMHLAWALVAGKASGRDQVVFGTVLMGRMQGGDGADRALGMFINTLPLRVDIDAHNVVEGVESTHARLSALLGHEHASLALAQRCSAVAAPSPLFNSLLNYRHSAVDVTCAQALSAWDGIESLGNEERTNYPLAISVDDLGEGFAVSVLAMLEIGAQRVCDTFAHTLQQLVEALDVRPQTPLHAVSVIAGAERRRLLEEFNATATDYPRDQTLQALFEAQVAERPDAVAAVHGQQGLTYLELNTRANRLAHYLTGLGVQAGDSVAILLPRSLDLLVAQLAISKCAAVYVPLDVNAPLDRQAFMVQDSGARQLLTHHAREVPQGVMRLDLDLLVLDNQPDHDPQCLGSAQSTAYIMYTSGSTGTPKGVIVAHRGIVKLVCNNGFADFNRDDRLAFASNPAFDASTLEVWAALLNGGQVVVIDHELLLDPPRLAEELVAKGVTSLFVTTAVFNQYVSLIGATLAGLRILMCGGERADPQVFRDLLDIAPKLRLIHCYGPTETTTYATTLHVTDVPQEMSNVPIGKPLANTQVYVLDARQQPVPIGVAGEICIGGDGVATGYLNRPELNAQAFIADPFSKVEGARLYRSGDRGCWRADGSLEHLGRGDGQLKLRGFRIEAGEIDARLQVCPGVHQAAVVVREDVPGQKQLVAYYTAESTMELPTAQAVQAWLRAALPEYMVPSAFVGLQHWPLNGNGKLDRKALPAPDGDALPSGVYEAPLGEVETLLAGIWSQVLKVEQVGRFDNFFTLGGHSLLAVTLIERMRQEGLRADIKVLFSQPTLAALAASLNGEQEIQVPANLIPADCERIEPWMLPLVSLDQSTIDGIVAAVPGGTANVQDIYALAPLQEGILYHHVAARQGDPFILQSLLAVDSEARLQAVARAFQKVIDRHDILRTAVFWEGLETPVQVVQRSAALPSECIALDPAAGDILEQMRERFDARNFRLDISQAPLVCMPYAWDPLNQRYVVALVLHHLIIDHVAFEVVVSEIQSLLLDQAARLPEPVPYRNYIAQVRLGADEAAHERFFRDMLQTVEEPTLPFGKSVSDGVVHEVRQSVSGDISQRARNLARNLGVSAASLYHLAWGLVVGRVSASDDVVFGTVLVGRMRGGEGADRALGMFINTLPIRVELRLQGVALAVRQVHARLSGLLEHEHASLALAQRCSGVAAPAPLFSALLNFRHSPVDDSALANSAWQGIQGLEAHEHTAYPLTLAVDDTGQGVFLTVQTTAGIDAENLCGYMQCALQQLVETLEQAPLTTLSGLSILPQAERERVLRTFNATQRDYPRDELIHALFEQQVERTPLASAVSDHNGQALSYETLNRRANQLAHQLIALGVVPDSRVAVALRRSNELVVALLAILKAGGAYVPVDPDLPDSRRDYMLDDSTPVAMLTSLALQEQVARADIPVLLVDQEVLADFPSSNPKPLELGLQATHLAYVLYTSGSTGKPKGVMNEHRGVVNRLLWARDEYRVNATDRVLQKTPFGFDVSVWEFFLPLLTGAHLYMARPGGHQDPAYLAQVMREQQISLLHFVPSMLEVFLEHGDNQGFGALSRVLCSGEALPRSLQKRFEEQLAPVELHNLYGPTEAAIDVTAWHCQPSDQGDSVPIGKPIANIRIYILDPHGQPTPVGVAGEINIGGVGVARGYLNLPELSAERFVKDPFSSDPDARVYKTGDLGRWLDNGAVEYLGRNDFQVKIRGQRIELGEIEAKLALHEAIKEAVVLARDEASGEKRLVAYFTSRTGSTADLRELRSHLQIHLPDYMVPTSFIALETFPLTANGKLDRSQLPAPDAADVISREFEAPRGELESALAELWQNLLKVPQVGREDHFFELGGHSLLAMRLVSQVRQQWGVELELAELFARPQLRAVAEQVALNVRSTLPEITAVSRDEDLPLSFAQQRLLFLAKMEGASAAYHLPAGLRLKGVLDVAALQQALDRIVERHEALRTCFVQPSGGAALQRILPSSGFALSQVDLSGLADSAQALSELTAEEARQGFDLQHGPLIRGQLIRLADDEHVLLVTLHHIVSDGWSMGVLTSELGALYQAFVYGEPDPLPPLAVQYADYAAWQRRLLDSQAMQVQSDWWRKTLAQAPALLALPCDQPRPALQDYSGAALPVCFDAQLTAQLQALSKRHGTTLYMTVLAAWAATLARLSGQEQVVIGSPVANRMSADVEGLIGLFVNTLALPVDLSGKPDFAELLHRVRQLSLEAQARQALPFEHVVEVVKPVRSLSHSPLFQVMLSWQNNENVELMLGDLRLEGIGAPRRTAKFDLSLELGEINGQLQGSLEFATALFQPHTIERYRGYLECLLRAMVADASQAVHGVALPGPAERQALARFNDTQHYYPPAQTVHGLFEAQVLRTPDALALIHGREQLSYRQLNERANRLAWHLREQGVEPDARVAICVERGSEMVVGLLAILKAGGGYVPLDPAYPVERIAYMLEDSAPTVVLAHAPTLGLLSASSAPVIDLDSRTWLTQSLDNPDVSGLNAAHLAYVIYTSGSTGMPKGVMIEHRNTVNFLTWAKRAFEPEVLARTLFSTSLNFDLAVYECFAPLTSGGCIDLVQNALELQHSEHDVTLINTVPSALKALLESSGLSQGVHTVNVAGEALKRSLVETLFEQTQVKRLCNLYGPSETTTYSSWVAMDREDGFSAHIGKPIANTQFHILDEYLNPVPLGVAGELFIGGAGVARGYLNRDDLTAQRFLDDPFSSVSGARMYRTGDLGRWLADGNIEYLGRNDDQVKIRGFRIELGEIEAKLAAHAAVKEAVVLAREDQPGDLRLVAYYTPHSAALLIDSGLLRSHLQAQLPEYMVPAAYVRLEELPLTPNGKLDRKRLPLPDSSAYVTHRYEAPQGENETWLAMLWAELLKVERVGRHDHFFELGGHSLLAVTLIERMRHEGLEADVRVLFGQSTLAAVAASVVPLRNLEVSASRVPTQQRKRRI</sequence>
<name>A0A3M4LPR9_PSECI</name>
<dbReference type="CDD" id="cd17646">
    <property type="entry name" value="A_NRPS_AB3403-like"/>
    <property type="match status" value="1"/>
</dbReference>
<dbReference type="SMART" id="SM00823">
    <property type="entry name" value="PKS_PP"/>
    <property type="match status" value="3"/>
</dbReference>
<dbReference type="GO" id="GO:0031177">
    <property type="term" value="F:phosphopantetheine binding"/>
    <property type="evidence" value="ECO:0007669"/>
    <property type="project" value="InterPro"/>
</dbReference>
<proteinExistence type="inferred from homology"/>
<dbReference type="Pfam" id="PF00501">
    <property type="entry name" value="AMP-binding"/>
    <property type="match status" value="3"/>
</dbReference>
<keyword evidence="3" id="KW-0596">Phosphopantetheine</keyword>
<dbReference type="FunFam" id="3.40.50.980:FF:000001">
    <property type="entry name" value="Non-ribosomal peptide synthetase"/>
    <property type="match status" value="3"/>
</dbReference>